<accession>L8JQ77</accession>
<dbReference type="Pfam" id="PF12867">
    <property type="entry name" value="DinB_2"/>
    <property type="match status" value="1"/>
</dbReference>
<proteinExistence type="predicted"/>
<keyword evidence="3" id="KW-1185">Reference proteome</keyword>
<name>L8JQ77_9BACT</name>
<dbReference type="RefSeq" id="WP_009581446.1">
    <property type="nucleotide sequence ID" value="NZ_AMZN01000055.1"/>
</dbReference>
<dbReference type="Proteomes" id="UP000011135">
    <property type="component" value="Unassembled WGS sequence"/>
</dbReference>
<sequence length="159" mass="17513">MGVISNSLIHALDGRNSHLPASVVLEGLKPEIAGKYIEGSPYTIWQQIEHINFWQERYIGHIKGQTLPKISDLEEGWPGEDAPSGKAELDAAISSLAAGIAEVRTMLSRGAEIKYPSNYNSGYDVITSMAMHLSYHLGQIMIMRRILGDYPPPSGGYTW</sequence>
<gene>
    <name evidence="2" type="ORF">C900_04033</name>
</gene>
<dbReference type="SUPFAM" id="SSF109854">
    <property type="entry name" value="DinB/YfiT-like putative metalloenzymes"/>
    <property type="match status" value="1"/>
</dbReference>
<dbReference type="Gene3D" id="1.20.120.450">
    <property type="entry name" value="dinb family like domain"/>
    <property type="match status" value="1"/>
</dbReference>
<evidence type="ECO:0000313" key="2">
    <source>
        <dbReference type="EMBL" id="ELR70348.1"/>
    </source>
</evidence>
<feature type="domain" description="DinB-like" evidence="1">
    <location>
        <begin position="38"/>
        <end position="140"/>
    </location>
</feature>
<comment type="caution">
    <text evidence="2">The sequence shown here is derived from an EMBL/GenBank/DDBJ whole genome shotgun (WGS) entry which is preliminary data.</text>
</comment>
<dbReference type="InterPro" id="IPR024775">
    <property type="entry name" value="DinB-like"/>
</dbReference>
<evidence type="ECO:0000259" key="1">
    <source>
        <dbReference type="Pfam" id="PF12867"/>
    </source>
</evidence>
<dbReference type="AlphaFoldDB" id="L8JQ77"/>
<protein>
    <recommendedName>
        <fullName evidence="1">DinB-like domain-containing protein</fullName>
    </recommendedName>
</protein>
<dbReference type="OrthoDB" id="9798830at2"/>
<dbReference type="eggNOG" id="COG2318">
    <property type="taxonomic scope" value="Bacteria"/>
</dbReference>
<dbReference type="EMBL" id="AMZN01000055">
    <property type="protein sequence ID" value="ELR70348.1"/>
    <property type="molecule type" value="Genomic_DNA"/>
</dbReference>
<dbReference type="STRING" id="1237149.C900_04033"/>
<reference evidence="2 3" key="1">
    <citation type="submission" date="2012-12" db="EMBL/GenBank/DDBJ databases">
        <title>Genome assembly of Fulvivirga imtechensis AK7.</title>
        <authorList>
            <person name="Nupur N."/>
            <person name="Khatri I."/>
            <person name="Kumar R."/>
            <person name="Subramanian S."/>
            <person name="Pinnaka A."/>
        </authorList>
    </citation>
    <scope>NUCLEOTIDE SEQUENCE [LARGE SCALE GENOMIC DNA]</scope>
    <source>
        <strain evidence="2 3">AK7</strain>
    </source>
</reference>
<organism evidence="2 3">
    <name type="scientific">Fulvivirga imtechensis AK7</name>
    <dbReference type="NCBI Taxonomy" id="1237149"/>
    <lineage>
        <taxon>Bacteria</taxon>
        <taxon>Pseudomonadati</taxon>
        <taxon>Bacteroidota</taxon>
        <taxon>Cytophagia</taxon>
        <taxon>Cytophagales</taxon>
        <taxon>Fulvivirgaceae</taxon>
        <taxon>Fulvivirga</taxon>
    </lineage>
</organism>
<dbReference type="PATRIC" id="fig|1237149.3.peg.3796"/>
<evidence type="ECO:0000313" key="3">
    <source>
        <dbReference type="Proteomes" id="UP000011135"/>
    </source>
</evidence>
<dbReference type="InterPro" id="IPR034660">
    <property type="entry name" value="DinB/YfiT-like"/>
</dbReference>